<accession>A0A1H8RPR3</accession>
<dbReference type="AlphaFoldDB" id="A0A1H8RPR3"/>
<keyword evidence="9 12" id="KW-0786">Thiamine pyrophosphate</keyword>
<evidence type="ECO:0000256" key="3">
    <source>
        <dbReference type="ARBA" id="ARBA00007812"/>
    </source>
</evidence>
<evidence type="ECO:0000259" key="13">
    <source>
        <dbReference type="Pfam" id="PF00205"/>
    </source>
</evidence>
<keyword evidence="6 12" id="KW-0808">Transferase</keyword>
<dbReference type="InterPro" id="IPR029061">
    <property type="entry name" value="THDP-binding"/>
</dbReference>
<keyword evidence="10 12" id="KW-0100">Branched-chain amino acid biosynthesis</keyword>
<gene>
    <name evidence="16" type="ORF">SAMN04490178_10437</name>
</gene>
<feature type="domain" description="Thiamine pyrophosphate enzyme central" evidence="13">
    <location>
        <begin position="216"/>
        <end position="347"/>
    </location>
</feature>
<evidence type="ECO:0000256" key="1">
    <source>
        <dbReference type="ARBA" id="ARBA00004974"/>
    </source>
</evidence>
<dbReference type="InterPro" id="IPR012000">
    <property type="entry name" value="Thiamin_PyroP_enz_cen_dom"/>
</dbReference>
<dbReference type="FunFam" id="3.40.50.970:FF:000007">
    <property type="entry name" value="Acetolactate synthase"/>
    <property type="match status" value="1"/>
</dbReference>
<evidence type="ECO:0000259" key="14">
    <source>
        <dbReference type="Pfam" id="PF02775"/>
    </source>
</evidence>
<dbReference type="FunFam" id="3.40.50.1220:FF:000008">
    <property type="entry name" value="Acetolactate synthase"/>
    <property type="match status" value="1"/>
</dbReference>
<dbReference type="GO" id="GO:0000287">
    <property type="term" value="F:magnesium ion binding"/>
    <property type="evidence" value="ECO:0007669"/>
    <property type="project" value="UniProtKB-UniRule"/>
</dbReference>
<dbReference type="PANTHER" id="PTHR18968:SF13">
    <property type="entry name" value="ACETOLACTATE SYNTHASE CATALYTIC SUBUNIT, MITOCHONDRIAL"/>
    <property type="match status" value="1"/>
</dbReference>
<dbReference type="EC" id="2.2.1.6" evidence="4 12"/>
<dbReference type="Proteomes" id="UP000198847">
    <property type="component" value="Unassembled WGS sequence"/>
</dbReference>
<evidence type="ECO:0000256" key="6">
    <source>
        <dbReference type="ARBA" id="ARBA00022679"/>
    </source>
</evidence>
<dbReference type="GO" id="GO:0003984">
    <property type="term" value="F:acetolactate synthase activity"/>
    <property type="evidence" value="ECO:0007669"/>
    <property type="project" value="UniProtKB-EC"/>
</dbReference>
<comment type="cofactor">
    <cofactor evidence="12">
        <name>thiamine diphosphate</name>
        <dbReference type="ChEBI" id="CHEBI:58937"/>
    </cofactor>
    <text evidence="12">Binds 1 thiamine pyrophosphate per subunit.</text>
</comment>
<dbReference type="UniPathway" id="UPA00047">
    <property type="reaction ID" value="UER00055"/>
</dbReference>
<dbReference type="GO" id="GO:0005948">
    <property type="term" value="C:acetolactate synthase complex"/>
    <property type="evidence" value="ECO:0007669"/>
    <property type="project" value="TreeGrafter"/>
</dbReference>
<dbReference type="InterPro" id="IPR012846">
    <property type="entry name" value="Acetolactate_synth_lsu"/>
</dbReference>
<evidence type="ECO:0000256" key="12">
    <source>
        <dbReference type="RuleBase" id="RU003591"/>
    </source>
</evidence>
<sequence length="577" mass="61712">MQVEKEAVGKPSLAVNGQGGIGMKISGAEAVIRCLLEQGVDTVFGYPGGTVLPLYDALCDTPALKHVLTVHEQGAAHAADGYARASGRVGVCIATSGPGATNLITGLAAAYMDSIPVVAITGQVATGVIGQDAFQEIDIVGMTMAITKHNFQVKDVQKLPEIIRYAFHIARGGRPGPVLVDIPRDIQSAKLDFYEAPPSPGREWQVPGGMEREFREAGDIIQEARRPVIIVGGGVIQAEAGAEVLALAEKCRLPVVSTLMGLGAFPASHPRFLGLTGLHGHKAANSTIHYADTILAVGCRFSDRVTGDRRRYGEQKSVIHIDVDPAEIDKNVMTHIGLPGDLKKILSCITEYAQPGPVDKWLNTIRSWQEEFAPVYSEASLNAPWIMQHMAEETAGQEFVFATDVGQHQMWAAQHLKLEKPRTWLTSGGLGAMGYGLPAAMGAQFAAPGKRVIHIAGDGGMKMTGNELYTIAAHCLPIISVIINNSGLGMIRQMQHALYNKRYSACCLPPTVDFTLYAKSFGVDSVAVNTAQEFKGAFAQALASQRPHVIVANVAKTDFVTPMAMPGSTLNNYIELE</sequence>
<evidence type="ECO:0000313" key="16">
    <source>
        <dbReference type="EMBL" id="SEO68451.1"/>
    </source>
</evidence>
<organism evidence="16 17">
    <name type="scientific">Propionispora vibrioides</name>
    <dbReference type="NCBI Taxonomy" id="112903"/>
    <lineage>
        <taxon>Bacteria</taxon>
        <taxon>Bacillati</taxon>
        <taxon>Bacillota</taxon>
        <taxon>Negativicutes</taxon>
        <taxon>Selenomonadales</taxon>
        <taxon>Sporomusaceae</taxon>
        <taxon>Propionispora</taxon>
    </lineage>
</organism>
<dbReference type="GO" id="GO:0009097">
    <property type="term" value="P:isoleucine biosynthetic process"/>
    <property type="evidence" value="ECO:0007669"/>
    <property type="project" value="UniProtKB-UniPathway"/>
</dbReference>
<dbReference type="SUPFAM" id="SSF52518">
    <property type="entry name" value="Thiamin diphosphate-binding fold (THDP-binding)"/>
    <property type="match status" value="2"/>
</dbReference>
<feature type="domain" description="Thiamine pyrophosphate enzyme N-terminal TPP-binding" evidence="15">
    <location>
        <begin position="26"/>
        <end position="142"/>
    </location>
</feature>
<dbReference type="GO" id="GO:0030976">
    <property type="term" value="F:thiamine pyrophosphate binding"/>
    <property type="evidence" value="ECO:0007669"/>
    <property type="project" value="UniProtKB-UniRule"/>
</dbReference>
<dbReference type="InterPro" id="IPR029035">
    <property type="entry name" value="DHS-like_NAD/FAD-binding_dom"/>
</dbReference>
<evidence type="ECO:0000256" key="11">
    <source>
        <dbReference type="ARBA" id="ARBA00048670"/>
    </source>
</evidence>
<dbReference type="PANTHER" id="PTHR18968">
    <property type="entry name" value="THIAMINE PYROPHOSPHATE ENZYMES"/>
    <property type="match status" value="1"/>
</dbReference>
<dbReference type="Gene3D" id="3.40.50.1220">
    <property type="entry name" value="TPP-binding domain"/>
    <property type="match status" value="1"/>
</dbReference>
<dbReference type="CDD" id="cd02015">
    <property type="entry name" value="TPP_AHAS"/>
    <property type="match status" value="1"/>
</dbReference>
<dbReference type="GO" id="GO:0050660">
    <property type="term" value="F:flavin adenine dinucleotide binding"/>
    <property type="evidence" value="ECO:0007669"/>
    <property type="project" value="InterPro"/>
</dbReference>
<feature type="domain" description="Thiamine pyrophosphate enzyme TPP-binding" evidence="14">
    <location>
        <begin position="404"/>
        <end position="551"/>
    </location>
</feature>
<dbReference type="Pfam" id="PF00205">
    <property type="entry name" value="TPP_enzyme_M"/>
    <property type="match status" value="1"/>
</dbReference>
<name>A0A1H8RPR3_9FIRM</name>
<evidence type="ECO:0000256" key="4">
    <source>
        <dbReference type="ARBA" id="ARBA00013145"/>
    </source>
</evidence>
<comment type="similarity">
    <text evidence="3 12">Belongs to the TPP enzyme family.</text>
</comment>
<comment type="pathway">
    <text evidence="1 12">Amino-acid biosynthesis; L-isoleucine biosynthesis; L-isoleucine from 2-oxobutanoate: step 1/4.</text>
</comment>
<comment type="catalytic activity">
    <reaction evidence="11 12">
        <text>2 pyruvate + H(+) = (2S)-2-acetolactate + CO2</text>
        <dbReference type="Rhea" id="RHEA:25249"/>
        <dbReference type="ChEBI" id="CHEBI:15361"/>
        <dbReference type="ChEBI" id="CHEBI:15378"/>
        <dbReference type="ChEBI" id="CHEBI:16526"/>
        <dbReference type="ChEBI" id="CHEBI:58476"/>
        <dbReference type="EC" id="2.2.1.6"/>
    </reaction>
</comment>
<evidence type="ECO:0000256" key="8">
    <source>
        <dbReference type="ARBA" id="ARBA00022842"/>
    </source>
</evidence>
<dbReference type="SUPFAM" id="SSF52467">
    <property type="entry name" value="DHS-like NAD/FAD-binding domain"/>
    <property type="match status" value="1"/>
</dbReference>
<evidence type="ECO:0000256" key="2">
    <source>
        <dbReference type="ARBA" id="ARBA00005025"/>
    </source>
</evidence>
<keyword evidence="7 12" id="KW-0479">Metal-binding</keyword>
<protein>
    <recommendedName>
        <fullName evidence="4 12">Acetolactate synthase</fullName>
        <ecNumber evidence="4 12">2.2.1.6</ecNumber>
    </recommendedName>
</protein>
<dbReference type="EMBL" id="FODY01000004">
    <property type="protein sequence ID" value="SEO68451.1"/>
    <property type="molecule type" value="Genomic_DNA"/>
</dbReference>
<evidence type="ECO:0000256" key="7">
    <source>
        <dbReference type="ARBA" id="ARBA00022723"/>
    </source>
</evidence>
<dbReference type="CDD" id="cd07035">
    <property type="entry name" value="TPP_PYR_POX_like"/>
    <property type="match status" value="1"/>
</dbReference>
<dbReference type="InterPro" id="IPR000399">
    <property type="entry name" value="TPP-bd_CS"/>
</dbReference>
<evidence type="ECO:0000256" key="10">
    <source>
        <dbReference type="ARBA" id="ARBA00023304"/>
    </source>
</evidence>
<dbReference type="InterPro" id="IPR045229">
    <property type="entry name" value="TPP_enz"/>
</dbReference>
<dbReference type="Pfam" id="PF02775">
    <property type="entry name" value="TPP_enzyme_C"/>
    <property type="match status" value="1"/>
</dbReference>
<comment type="pathway">
    <text evidence="2 12">Amino-acid biosynthesis; L-valine biosynthesis; L-valine from pyruvate: step 1/4.</text>
</comment>
<comment type="cofactor">
    <cofactor evidence="12">
        <name>Mg(2+)</name>
        <dbReference type="ChEBI" id="CHEBI:18420"/>
    </cofactor>
    <text evidence="12">Binds 1 Mg(2+) ion per subunit.</text>
</comment>
<dbReference type="STRING" id="112903.SAMN04490178_10437"/>
<dbReference type="InterPro" id="IPR012001">
    <property type="entry name" value="Thiamin_PyroP_enz_TPP-bd_dom"/>
</dbReference>
<evidence type="ECO:0000256" key="9">
    <source>
        <dbReference type="ARBA" id="ARBA00023052"/>
    </source>
</evidence>
<keyword evidence="17" id="KW-1185">Reference proteome</keyword>
<evidence type="ECO:0000259" key="15">
    <source>
        <dbReference type="Pfam" id="PF02776"/>
    </source>
</evidence>
<proteinExistence type="inferred from homology"/>
<dbReference type="InterPro" id="IPR011766">
    <property type="entry name" value="TPP_enzyme_TPP-bd"/>
</dbReference>
<dbReference type="UniPathway" id="UPA00049">
    <property type="reaction ID" value="UER00059"/>
</dbReference>
<reference evidence="16 17" key="1">
    <citation type="submission" date="2016-10" db="EMBL/GenBank/DDBJ databases">
        <authorList>
            <person name="de Groot N.N."/>
        </authorList>
    </citation>
    <scope>NUCLEOTIDE SEQUENCE [LARGE SCALE GENOMIC DNA]</scope>
    <source>
        <strain evidence="16 17">DSM 13305</strain>
    </source>
</reference>
<keyword evidence="5 12" id="KW-0028">Amino-acid biosynthesis</keyword>
<dbReference type="Pfam" id="PF02776">
    <property type="entry name" value="TPP_enzyme_N"/>
    <property type="match status" value="1"/>
</dbReference>
<dbReference type="GO" id="GO:0009099">
    <property type="term" value="P:L-valine biosynthetic process"/>
    <property type="evidence" value="ECO:0007669"/>
    <property type="project" value="UniProtKB-UniPathway"/>
</dbReference>
<dbReference type="PROSITE" id="PS00187">
    <property type="entry name" value="TPP_ENZYMES"/>
    <property type="match status" value="1"/>
</dbReference>
<evidence type="ECO:0000313" key="17">
    <source>
        <dbReference type="Proteomes" id="UP000198847"/>
    </source>
</evidence>
<dbReference type="NCBIfam" id="TIGR00118">
    <property type="entry name" value="acolac_lg"/>
    <property type="match status" value="1"/>
</dbReference>
<evidence type="ECO:0000256" key="5">
    <source>
        <dbReference type="ARBA" id="ARBA00022605"/>
    </source>
</evidence>
<keyword evidence="8 12" id="KW-0460">Magnesium</keyword>
<dbReference type="InterPro" id="IPR039368">
    <property type="entry name" value="AHAS_TPP"/>
</dbReference>
<dbReference type="Gene3D" id="3.40.50.970">
    <property type="match status" value="2"/>
</dbReference>